<evidence type="ECO:0000259" key="1">
    <source>
        <dbReference type="Pfam" id="PF01872"/>
    </source>
</evidence>
<protein>
    <submittedName>
        <fullName evidence="2">Dihydrofolate reductase family protein</fullName>
    </submittedName>
</protein>
<feature type="domain" description="Bacterial bifunctional deaminase-reductase C-terminal" evidence="1">
    <location>
        <begin position="2"/>
        <end position="182"/>
    </location>
</feature>
<dbReference type="InterPro" id="IPR024072">
    <property type="entry name" value="DHFR-like_dom_sf"/>
</dbReference>
<gene>
    <name evidence="2" type="ORF">ACFO0C_34625</name>
</gene>
<dbReference type="EMBL" id="JBHSBL010000024">
    <property type="protein sequence ID" value="MFC4070092.1"/>
    <property type="molecule type" value="Genomic_DNA"/>
</dbReference>
<proteinExistence type="predicted"/>
<dbReference type="SUPFAM" id="SSF53597">
    <property type="entry name" value="Dihydrofolate reductase-like"/>
    <property type="match status" value="1"/>
</dbReference>
<dbReference type="PANTHER" id="PTHR38011:SF11">
    <property type="entry name" value="2,5-DIAMINO-6-RIBOSYLAMINO-4(3H)-PYRIMIDINONE 5'-PHOSPHATE REDUCTASE"/>
    <property type="match status" value="1"/>
</dbReference>
<keyword evidence="3" id="KW-1185">Reference proteome</keyword>
<comment type="caution">
    <text evidence="2">The sequence shown here is derived from an EMBL/GenBank/DDBJ whole genome shotgun (WGS) entry which is preliminary data.</text>
</comment>
<organism evidence="2 3">
    <name type="scientific">Actinoplanes subglobosus</name>
    <dbReference type="NCBI Taxonomy" id="1547892"/>
    <lineage>
        <taxon>Bacteria</taxon>
        <taxon>Bacillati</taxon>
        <taxon>Actinomycetota</taxon>
        <taxon>Actinomycetes</taxon>
        <taxon>Micromonosporales</taxon>
        <taxon>Micromonosporaceae</taxon>
        <taxon>Actinoplanes</taxon>
    </lineage>
</organism>
<dbReference type="RefSeq" id="WP_378070982.1">
    <property type="nucleotide sequence ID" value="NZ_JBHSBL010000024.1"/>
</dbReference>
<dbReference type="Pfam" id="PF01872">
    <property type="entry name" value="RibD_C"/>
    <property type="match status" value="1"/>
</dbReference>
<dbReference type="InterPro" id="IPR050765">
    <property type="entry name" value="Riboflavin_Biosynth_HTPR"/>
</dbReference>
<dbReference type="InterPro" id="IPR002734">
    <property type="entry name" value="RibDG_C"/>
</dbReference>
<accession>A0ABV8J501</accession>
<dbReference type="Gene3D" id="3.40.430.10">
    <property type="entry name" value="Dihydrofolate Reductase, subunit A"/>
    <property type="match status" value="1"/>
</dbReference>
<sequence length="189" mass="20382">MRKLVYFVATSIDGFIAAPDGSWDFFGPQDDAIGFMTERFPETLPTHVRAALGVDAPNAVFDTVLMGRGTYEPALRAGITSPYQHLRQIIFSRTVTAPSDQEVRIVAEEPLPFVEKLKQEPGRDIWLAGGGDLAGQLLPAIDELVIKLNPVLAGGGIPLTAAGFHPHRFTLTGTTELGGGLLVLRYRAA</sequence>
<dbReference type="Proteomes" id="UP001595867">
    <property type="component" value="Unassembled WGS sequence"/>
</dbReference>
<dbReference type="PANTHER" id="PTHR38011">
    <property type="entry name" value="DIHYDROFOLATE REDUCTASE FAMILY PROTEIN (AFU_ORTHOLOGUE AFUA_8G06820)"/>
    <property type="match status" value="1"/>
</dbReference>
<name>A0ABV8J501_9ACTN</name>
<evidence type="ECO:0000313" key="3">
    <source>
        <dbReference type="Proteomes" id="UP001595867"/>
    </source>
</evidence>
<reference evidence="3" key="1">
    <citation type="journal article" date="2019" name="Int. J. Syst. Evol. Microbiol.">
        <title>The Global Catalogue of Microorganisms (GCM) 10K type strain sequencing project: providing services to taxonomists for standard genome sequencing and annotation.</title>
        <authorList>
            <consortium name="The Broad Institute Genomics Platform"/>
            <consortium name="The Broad Institute Genome Sequencing Center for Infectious Disease"/>
            <person name="Wu L."/>
            <person name="Ma J."/>
        </authorList>
    </citation>
    <scope>NUCLEOTIDE SEQUENCE [LARGE SCALE GENOMIC DNA]</scope>
    <source>
        <strain evidence="3">TBRC 5832</strain>
    </source>
</reference>
<evidence type="ECO:0000313" key="2">
    <source>
        <dbReference type="EMBL" id="MFC4070092.1"/>
    </source>
</evidence>